<proteinExistence type="predicted"/>
<keyword evidence="4" id="KW-1185">Reference proteome</keyword>
<protein>
    <recommendedName>
        <fullName evidence="2">Peptidoglycan binding-like domain-containing protein</fullName>
    </recommendedName>
</protein>
<dbReference type="EMBL" id="POTW01000055">
    <property type="protein sequence ID" value="PZF81577.1"/>
    <property type="molecule type" value="Genomic_DNA"/>
</dbReference>
<dbReference type="Gene3D" id="1.10.101.10">
    <property type="entry name" value="PGBD-like superfamily/PGBD"/>
    <property type="match status" value="1"/>
</dbReference>
<dbReference type="Proteomes" id="UP000248764">
    <property type="component" value="Unassembled WGS sequence"/>
</dbReference>
<dbReference type="InterPro" id="IPR036365">
    <property type="entry name" value="PGBD-like_sf"/>
</dbReference>
<evidence type="ECO:0000256" key="1">
    <source>
        <dbReference type="SAM" id="MobiDB-lite"/>
    </source>
</evidence>
<organism evidence="3 4">
    <name type="scientific">Jiangella anatolica</name>
    <dbReference type="NCBI Taxonomy" id="2670374"/>
    <lineage>
        <taxon>Bacteria</taxon>
        <taxon>Bacillati</taxon>
        <taxon>Actinomycetota</taxon>
        <taxon>Actinomycetes</taxon>
        <taxon>Jiangellales</taxon>
        <taxon>Jiangellaceae</taxon>
        <taxon>Jiangella</taxon>
    </lineage>
</organism>
<dbReference type="NCBIfam" id="NF038080">
    <property type="entry name" value="PG_bind_siph"/>
    <property type="match status" value="1"/>
</dbReference>
<gene>
    <name evidence="3" type="ORF">C1I92_20525</name>
</gene>
<accession>A0A2W2C0T9</accession>
<dbReference type="InterPro" id="IPR047763">
    <property type="entry name" value="PG_bind_dom_phiBT1-type"/>
</dbReference>
<dbReference type="SUPFAM" id="SSF47090">
    <property type="entry name" value="PGBD-like"/>
    <property type="match status" value="1"/>
</dbReference>
<sequence>MPEAVVVEVVPYPGPDVFGAGKVNDYVLLIGSALVLRGKKYRDLYKEGPSRSWSSTDQAAVKAFQEDQGWKGADADGIPGKQTWERLGLG</sequence>
<evidence type="ECO:0000313" key="4">
    <source>
        <dbReference type="Proteomes" id="UP000248764"/>
    </source>
</evidence>
<dbReference type="RefSeq" id="WP_111256513.1">
    <property type="nucleotide sequence ID" value="NZ_POTW01000055.1"/>
</dbReference>
<reference evidence="3 4" key="1">
    <citation type="submission" date="2018-01" db="EMBL/GenBank/DDBJ databases">
        <title>Draft genome sequence of Jiangella sp. GTF31.</title>
        <authorList>
            <person name="Sahin N."/>
            <person name="Ay H."/>
            <person name="Saygin H."/>
        </authorList>
    </citation>
    <scope>NUCLEOTIDE SEQUENCE [LARGE SCALE GENOMIC DNA]</scope>
    <source>
        <strain evidence="3 4">GTF31</strain>
    </source>
</reference>
<evidence type="ECO:0000259" key="2">
    <source>
        <dbReference type="Pfam" id="PF01471"/>
    </source>
</evidence>
<dbReference type="InterPro" id="IPR002477">
    <property type="entry name" value="Peptidoglycan-bd-like"/>
</dbReference>
<dbReference type="InterPro" id="IPR036366">
    <property type="entry name" value="PGBDSf"/>
</dbReference>
<dbReference type="Pfam" id="PF01471">
    <property type="entry name" value="PG_binding_1"/>
    <property type="match status" value="1"/>
</dbReference>
<feature type="region of interest" description="Disordered" evidence="1">
    <location>
        <begin position="70"/>
        <end position="90"/>
    </location>
</feature>
<dbReference type="AlphaFoldDB" id="A0A2W2C0T9"/>
<evidence type="ECO:0000313" key="3">
    <source>
        <dbReference type="EMBL" id="PZF81577.1"/>
    </source>
</evidence>
<name>A0A2W2C0T9_9ACTN</name>
<feature type="domain" description="Peptidoglycan binding-like" evidence="2">
    <location>
        <begin position="58"/>
        <end position="87"/>
    </location>
</feature>
<comment type="caution">
    <text evidence="3">The sequence shown here is derived from an EMBL/GenBank/DDBJ whole genome shotgun (WGS) entry which is preliminary data.</text>
</comment>